<sequence length="534" mass="59457">MPSGSTITDDSQGDISLDRLIVNQLLGFEQHAVLDPSCSLRERNIEDYQWSTVEHCVLGAPSHVVFGSDGRRITFKFVGFIGPQSQISVYGDNIHRSSIDEHGIKTQQIHLAIHPLGYSNPLVSLWNRRDVWWLGRLQERFFKLMGVAGGIIEPFIQEPLDSAEDSTIHVFGSSFTPVDDRWKNERRLYGTTRSALKHGDGTIASLPDPAGKFQTLTLEQRRNFRPVVHRVFTTDKTLADPADYGRLLPIGMPVMVEAEPFVQVSFFNIYAISDEKCRLHILAPKPTSIHPSLHPSQIHLFSSPNVLPVVVAWEGGGCVGWWLDEVLVESRVHELSSKCKVCCLFAFEVLGSKRRRASLYPAGGGYGLSGFPRVPGMASEILADIHIRGCIPVENLTVEPQPTKNATKRNGVPEHASHNESSEDKPAKVVSAKKRKGNPVEINDQQEAYVDYRYRENTRYKLRKRMLVGGGLAGNELKSVCRYELQRLAGKSGRARSLEAKWKASRTVVLRRGFPRNGCDSGDSGIADERIGGN</sequence>
<proteinExistence type="predicted"/>
<feature type="compositionally biased region" description="Basic and acidic residues" evidence="1">
    <location>
        <begin position="411"/>
        <end position="427"/>
    </location>
</feature>
<protein>
    <submittedName>
        <fullName evidence="2">Uncharacterized protein</fullName>
    </submittedName>
</protein>
<keyword evidence="3" id="KW-1185">Reference proteome</keyword>
<evidence type="ECO:0000313" key="2">
    <source>
        <dbReference type="EMBL" id="KZS89431.1"/>
    </source>
</evidence>
<accession>A0A164Q8L6</accession>
<feature type="region of interest" description="Disordered" evidence="1">
    <location>
        <begin position="398"/>
        <end position="438"/>
    </location>
</feature>
<dbReference type="AlphaFoldDB" id="A0A164Q8L6"/>
<organism evidence="2 3">
    <name type="scientific">Sistotremastrum niveocremeum HHB9708</name>
    <dbReference type="NCBI Taxonomy" id="1314777"/>
    <lineage>
        <taxon>Eukaryota</taxon>
        <taxon>Fungi</taxon>
        <taxon>Dikarya</taxon>
        <taxon>Basidiomycota</taxon>
        <taxon>Agaricomycotina</taxon>
        <taxon>Agaricomycetes</taxon>
        <taxon>Sistotremastrales</taxon>
        <taxon>Sistotremastraceae</taxon>
        <taxon>Sertulicium</taxon>
        <taxon>Sertulicium niveocremeum</taxon>
    </lineage>
</organism>
<name>A0A164Q8L6_9AGAM</name>
<gene>
    <name evidence="2" type="ORF">SISNIDRAFT_469450</name>
</gene>
<dbReference type="EMBL" id="KV419428">
    <property type="protein sequence ID" value="KZS89431.1"/>
    <property type="molecule type" value="Genomic_DNA"/>
</dbReference>
<evidence type="ECO:0000313" key="3">
    <source>
        <dbReference type="Proteomes" id="UP000076722"/>
    </source>
</evidence>
<dbReference type="Proteomes" id="UP000076722">
    <property type="component" value="Unassembled WGS sequence"/>
</dbReference>
<evidence type="ECO:0000256" key="1">
    <source>
        <dbReference type="SAM" id="MobiDB-lite"/>
    </source>
</evidence>
<reference evidence="2 3" key="1">
    <citation type="journal article" date="2016" name="Mol. Biol. Evol.">
        <title>Comparative Genomics of Early-Diverging Mushroom-Forming Fungi Provides Insights into the Origins of Lignocellulose Decay Capabilities.</title>
        <authorList>
            <person name="Nagy L.G."/>
            <person name="Riley R."/>
            <person name="Tritt A."/>
            <person name="Adam C."/>
            <person name="Daum C."/>
            <person name="Floudas D."/>
            <person name="Sun H."/>
            <person name="Yadav J.S."/>
            <person name="Pangilinan J."/>
            <person name="Larsson K.H."/>
            <person name="Matsuura K."/>
            <person name="Barry K."/>
            <person name="Labutti K."/>
            <person name="Kuo R."/>
            <person name="Ohm R.A."/>
            <person name="Bhattacharya S.S."/>
            <person name="Shirouzu T."/>
            <person name="Yoshinaga Y."/>
            <person name="Martin F.M."/>
            <person name="Grigoriev I.V."/>
            <person name="Hibbett D.S."/>
        </authorList>
    </citation>
    <scope>NUCLEOTIDE SEQUENCE [LARGE SCALE GENOMIC DNA]</scope>
    <source>
        <strain evidence="2 3">HHB9708</strain>
    </source>
</reference>